<dbReference type="OrthoDB" id="9786188at2"/>
<dbReference type="CDD" id="cd00229">
    <property type="entry name" value="SGNH_hydrolase"/>
    <property type="match status" value="1"/>
</dbReference>
<accession>A0A2P8HET6</accession>
<dbReference type="GO" id="GO:0004622">
    <property type="term" value="F:phosphatidylcholine lysophospholipase activity"/>
    <property type="evidence" value="ECO:0007669"/>
    <property type="project" value="TreeGrafter"/>
</dbReference>
<reference evidence="4 5" key="1">
    <citation type="submission" date="2018-03" db="EMBL/GenBank/DDBJ databases">
        <title>Genomic Encyclopedia of Archaeal and Bacterial Type Strains, Phase II (KMG-II): from individual species to whole genera.</title>
        <authorList>
            <person name="Goeker M."/>
        </authorList>
    </citation>
    <scope>NUCLEOTIDE SEQUENCE [LARGE SCALE GENOMIC DNA]</scope>
    <source>
        <strain evidence="4 5">DSM 24859</strain>
    </source>
</reference>
<sequence length="315" mass="34715">MRKIMLFLCLVCCNYYVNAQICKAPYHIVVIGSSTAAGMGATLNHGWVALYTLYLKGINIHYQVDNLAVGGYTTYNLCPTGFVPPPSRPLPDTNHNITRALSLHPDAIIINLPTNDVGRNYTLTEQQDNYKRMISAATAQGVKVWVTTTQPRNAYNAAQIAALKAMRDWTISYFGNKSIDFWTGLAASNDSIRQMYSYGDGTHLNDAGHQLLYTRVVNSNIPDTLCNRDSSSGIVSGDSSFLKTMMVPNPAQESCRIAGLTSGNHLVKIYDLSGRLVYINRQFRMGSSIAVGAWAKGMYVIVVDGVKQQLKLIKE</sequence>
<name>A0A2P8HET6_CHINA</name>
<keyword evidence="1" id="KW-0732">Signal</keyword>
<organism evidence="4 5">
    <name type="scientific">Chitinophaga niastensis</name>
    <dbReference type="NCBI Taxonomy" id="536980"/>
    <lineage>
        <taxon>Bacteria</taxon>
        <taxon>Pseudomonadati</taxon>
        <taxon>Bacteroidota</taxon>
        <taxon>Chitinophagia</taxon>
        <taxon>Chitinophagales</taxon>
        <taxon>Chitinophagaceae</taxon>
        <taxon>Chitinophaga</taxon>
    </lineage>
</organism>
<dbReference type="Pfam" id="PF13472">
    <property type="entry name" value="Lipase_GDSL_2"/>
    <property type="match status" value="1"/>
</dbReference>
<proteinExistence type="predicted"/>
<evidence type="ECO:0000259" key="2">
    <source>
        <dbReference type="Pfam" id="PF13472"/>
    </source>
</evidence>
<dbReference type="SUPFAM" id="SSF52266">
    <property type="entry name" value="SGNH hydrolase"/>
    <property type="match status" value="1"/>
</dbReference>
<dbReference type="Proteomes" id="UP000240971">
    <property type="component" value="Unassembled WGS sequence"/>
</dbReference>
<keyword evidence="5" id="KW-1185">Reference proteome</keyword>
<evidence type="ECO:0000259" key="3">
    <source>
        <dbReference type="Pfam" id="PF18962"/>
    </source>
</evidence>
<dbReference type="PANTHER" id="PTHR30383">
    <property type="entry name" value="THIOESTERASE 1/PROTEASE 1/LYSOPHOSPHOLIPASE L1"/>
    <property type="match status" value="1"/>
</dbReference>
<gene>
    <name evidence="4" type="ORF">CLV51_105102</name>
</gene>
<dbReference type="InterPro" id="IPR026444">
    <property type="entry name" value="Secre_tail"/>
</dbReference>
<dbReference type="Gene3D" id="3.40.50.1110">
    <property type="entry name" value="SGNH hydrolase"/>
    <property type="match status" value="1"/>
</dbReference>
<dbReference type="PANTHER" id="PTHR30383:SF5">
    <property type="entry name" value="SGNH HYDROLASE-TYPE ESTERASE DOMAIN-CONTAINING PROTEIN"/>
    <property type="match status" value="1"/>
</dbReference>
<evidence type="ECO:0000256" key="1">
    <source>
        <dbReference type="SAM" id="SignalP"/>
    </source>
</evidence>
<dbReference type="NCBIfam" id="TIGR04183">
    <property type="entry name" value="Por_Secre_tail"/>
    <property type="match status" value="1"/>
</dbReference>
<protein>
    <submittedName>
        <fullName evidence="4">Putative secreted protein (Por secretion system target)</fullName>
    </submittedName>
</protein>
<evidence type="ECO:0000313" key="4">
    <source>
        <dbReference type="EMBL" id="PSL44730.1"/>
    </source>
</evidence>
<dbReference type="InterPro" id="IPR036514">
    <property type="entry name" value="SGNH_hydro_sf"/>
</dbReference>
<feature type="domain" description="Secretion system C-terminal sorting" evidence="3">
    <location>
        <begin position="248"/>
        <end position="309"/>
    </location>
</feature>
<dbReference type="Pfam" id="PF18962">
    <property type="entry name" value="Por_Secre_tail"/>
    <property type="match status" value="1"/>
</dbReference>
<dbReference type="EMBL" id="PYAW01000005">
    <property type="protein sequence ID" value="PSL44730.1"/>
    <property type="molecule type" value="Genomic_DNA"/>
</dbReference>
<feature type="domain" description="SGNH hydrolase-type esterase" evidence="2">
    <location>
        <begin position="30"/>
        <end position="211"/>
    </location>
</feature>
<feature type="chain" id="PRO_5015202407" evidence="1">
    <location>
        <begin position="20"/>
        <end position="315"/>
    </location>
</feature>
<dbReference type="RefSeq" id="WP_106530171.1">
    <property type="nucleotide sequence ID" value="NZ_PYAW01000005.1"/>
</dbReference>
<dbReference type="InterPro" id="IPR013830">
    <property type="entry name" value="SGNH_hydro"/>
</dbReference>
<comment type="caution">
    <text evidence="4">The sequence shown here is derived from an EMBL/GenBank/DDBJ whole genome shotgun (WGS) entry which is preliminary data.</text>
</comment>
<evidence type="ECO:0000313" key="5">
    <source>
        <dbReference type="Proteomes" id="UP000240971"/>
    </source>
</evidence>
<dbReference type="AlphaFoldDB" id="A0A2P8HET6"/>
<feature type="signal peptide" evidence="1">
    <location>
        <begin position="1"/>
        <end position="19"/>
    </location>
</feature>
<dbReference type="InterPro" id="IPR051532">
    <property type="entry name" value="Ester_Hydrolysis_Enzymes"/>
</dbReference>